<dbReference type="HOGENOM" id="CLU_563322_0_0_1"/>
<accession>S7PQS7</accession>
<organism evidence="2 3">
    <name type="scientific">Gloeophyllum trabeum (strain ATCC 11539 / FP-39264 / Madison 617)</name>
    <name type="common">Brown rot fungus</name>
    <dbReference type="NCBI Taxonomy" id="670483"/>
    <lineage>
        <taxon>Eukaryota</taxon>
        <taxon>Fungi</taxon>
        <taxon>Dikarya</taxon>
        <taxon>Basidiomycota</taxon>
        <taxon>Agaricomycotina</taxon>
        <taxon>Agaricomycetes</taxon>
        <taxon>Gloeophyllales</taxon>
        <taxon>Gloeophyllaceae</taxon>
        <taxon>Gloeophyllum</taxon>
    </lineage>
</organism>
<keyword evidence="3" id="KW-1185">Reference proteome</keyword>
<evidence type="ECO:0000313" key="3">
    <source>
        <dbReference type="Proteomes" id="UP000030669"/>
    </source>
</evidence>
<feature type="compositionally biased region" description="Acidic residues" evidence="1">
    <location>
        <begin position="449"/>
        <end position="460"/>
    </location>
</feature>
<dbReference type="eggNOG" id="ENOG502RC43">
    <property type="taxonomic scope" value="Eukaryota"/>
</dbReference>
<feature type="region of interest" description="Disordered" evidence="1">
    <location>
        <begin position="447"/>
        <end position="485"/>
    </location>
</feature>
<reference evidence="2 3" key="1">
    <citation type="journal article" date="2012" name="Science">
        <title>The Paleozoic origin of enzymatic lignin decomposition reconstructed from 31 fungal genomes.</title>
        <authorList>
            <person name="Floudas D."/>
            <person name="Binder M."/>
            <person name="Riley R."/>
            <person name="Barry K."/>
            <person name="Blanchette R.A."/>
            <person name="Henrissat B."/>
            <person name="Martinez A.T."/>
            <person name="Otillar R."/>
            <person name="Spatafora J.W."/>
            <person name="Yadav J.S."/>
            <person name="Aerts A."/>
            <person name="Benoit I."/>
            <person name="Boyd A."/>
            <person name="Carlson A."/>
            <person name="Copeland A."/>
            <person name="Coutinho P.M."/>
            <person name="de Vries R.P."/>
            <person name="Ferreira P."/>
            <person name="Findley K."/>
            <person name="Foster B."/>
            <person name="Gaskell J."/>
            <person name="Glotzer D."/>
            <person name="Gorecki P."/>
            <person name="Heitman J."/>
            <person name="Hesse C."/>
            <person name="Hori C."/>
            <person name="Igarashi K."/>
            <person name="Jurgens J.A."/>
            <person name="Kallen N."/>
            <person name="Kersten P."/>
            <person name="Kohler A."/>
            <person name="Kuees U."/>
            <person name="Kumar T.K.A."/>
            <person name="Kuo A."/>
            <person name="LaButti K."/>
            <person name="Larrondo L.F."/>
            <person name="Lindquist E."/>
            <person name="Ling A."/>
            <person name="Lombard V."/>
            <person name="Lucas S."/>
            <person name="Lundell T."/>
            <person name="Martin R."/>
            <person name="McLaughlin D.J."/>
            <person name="Morgenstern I."/>
            <person name="Morin E."/>
            <person name="Murat C."/>
            <person name="Nagy L.G."/>
            <person name="Nolan M."/>
            <person name="Ohm R.A."/>
            <person name="Patyshakuliyeva A."/>
            <person name="Rokas A."/>
            <person name="Ruiz-Duenas F.J."/>
            <person name="Sabat G."/>
            <person name="Salamov A."/>
            <person name="Samejima M."/>
            <person name="Schmutz J."/>
            <person name="Slot J.C."/>
            <person name="St John F."/>
            <person name="Stenlid J."/>
            <person name="Sun H."/>
            <person name="Sun S."/>
            <person name="Syed K."/>
            <person name="Tsang A."/>
            <person name="Wiebenga A."/>
            <person name="Young D."/>
            <person name="Pisabarro A."/>
            <person name="Eastwood D.C."/>
            <person name="Martin F."/>
            <person name="Cullen D."/>
            <person name="Grigoriev I.V."/>
            <person name="Hibbett D.S."/>
        </authorList>
    </citation>
    <scope>NUCLEOTIDE SEQUENCE [LARGE SCALE GENOMIC DNA]</scope>
    <source>
        <strain evidence="2 3">ATCC 11539</strain>
    </source>
</reference>
<dbReference type="Proteomes" id="UP000030669">
    <property type="component" value="Unassembled WGS sequence"/>
</dbReference>
<feature type="compositionally biased region" description="Low complexity" evidence="1">
    <location>
        <begin position="293"/>
        <end position="324"/>
    </location>
</feature>
<feature type="non-terminal residue" evidence="2">
    <location>
        <position position="485"/>
    </location>
</feature>
<dbReference type="KEGG" id="gtr:GLOTRDRAFT_97380"/>
<dbReference type="AlphaFoldDB" id="S7PQS7"/>
<dbReference type="OrthoDB" id="3325286at2759"/>
<dbReference type="OMA" id="DEWDICE"/>
<name>S7PQS7_GLOTA</name>
<protein>
    <submittedName>
        <fullName evidence="2">Uncharacterized protein</fullName>
    </submittedName>
</protein>
<feature type="region of interest" description="Disordered" evidence="1">
    <location>
        <begin position="279"/>
        <end position="334"/>
    </location>
</feature>
<dbReference type="EMBL" id="KB469707">
    <property type="protein sequence ID" value="EPQ49717.1"/>
    <property type="molecule type" value="Genomic_DNA"/>
</dbReference>
<evidence type="ECO:0000256" key="1">
    <source>
        <dbReference type="SAM" id="MobiDB-lite"/>
    </source>
</evidence>
<sequence>MSVAVANDLYTIIDEHGRIITSRTNSRLLNEISLYYYEPTPRQYMETNWACEETPWQLEVIQPHVQRWDGVFRRLNLTRTSVPVVRCVGGWVFADREYWANLEEALLSLISMLGSMLLVPLRTTAPKFPRTYGYGNVWPTEAKVKSTVMYSRTAFAMVMGYIDYLLTRIYRKKPTLILSELCNRHGLNMRWLDLVTSSSFLSSPKSDRVGAIFNGQNPVSWAHEEISTCTERGYPIFVYWGSVQAFGKIDPRNVPPYLAPFLPSAGSVNAILAGQSVPSSLPECQPSPPQVHSSWSSWPVLQSSPAQSSSAQSAPAQSSTAQSAPERRYDPLGRGSYIGEGPLEFIERRKARVAERYAKATRSQVQSWNSKAQAQRDYPCPGNSSKAPTVYRWEVLDEERGLLVRRVVTRSEVPDIWFEVHDKYKWYDPTENSWDLYDAIRPDRVTVEAYDEPGVDEEYYEPTPPAGSPPTDPVPPPPPTATPPP</sequence>
<evidence type="ECO:0000313" key="2">
    <source>
        <dbReference type="EMBL" id="EPQ49717.1"/>
    </source>
</evidence>
<proteinExistence type="predicted"/>
<dbReference type="RefSeq" id="XP_007871827.1">
    <property type="nucleotide sequence ID" value="XM_007873636.1"/>
</dbReference>
<gene>
    <name evidence="2" type="ORF">GLOTRDRAFT_97380</name>
</gene>
<dbReference type="GeneID" id="19310007"/>
<feature type="compositionally biased region" description="Pro residues" evidence="1">
    <location>
        <begin position="462"/>
        <end position="485"/>
    </location>
</feature>